<comment type="caution">
    <text evidence="2">The sequence shown here is derived from an EMBL/GenBank/DDBJ whole genome shotgun (WGS) entry which is preliminary data.</text>
</comment>
<organism evidence="2 3">
    <name type="scientific">Candidatus Borkfalkia excrementavium</name>
    <dbReference type="NCBI Taxonomy" id="2838505"/>
    <lineage>
        <taxon>Bacteria</taxon>
        <taxon>Bacillati</taxon>
        <taxon>Bacillota</taxon>
        <taxon>Clostridia</taxon>
        <taxon>Christensenellales</taxon>
        <taxon>Christensenellaceae</taxon>
        <taxon>Candidatus Borkfalkia</taxon>
    </lineage>
</organism>
<name>A0A9D2CE79_9FIRM</name>
<evidence type="ECO:0000313" key="3">
    <source>
        <dbReference type="Proteomes" id="UP000824135"/>
    </source>
</evidence>
<evidence type="ECO:0000256" key="1">
    <source>
        <dbReference type="SAM" id="Phobius"/>
    </source>
</evidence>
<accession>A0A9D2CE79</accession>
<protein>
    <submittedName>
        <fullName evidence="2">Uncharacterized protein</fullName>
    </submittedName>
</protein>
<reference evidence="2" key="1">
    <citation type="journal article" date="2021" name="PeerJ">
        <title>Extensive microbial diversity within the chicken gut microbiome revealed by metagenomics and culture.</title>
        <authorList>
            <person name="Gilroy R."/>
            <person name="Ravi A."/>
            <person name="Getino M."/>
            <person name="Pursley I."/>
            <person name="Horton D.L."/>
            <person name="Alikhan N.F."/>
            <person name="Baker D."/>
            <person name="Gharbi K."/>
            <person name="Hall N."/>
            <person name="Watson M."/>
            <person name="Adriaenssens E.M."/>
            <person name="Foster-Nyarko E."/>
            <person name="Jarju S."/>
            <person name="Secka A."/>
            <person name="Antonio M."/>
            <person name="Oren A."/>
            <person name="Chaudhuri R.R."/>
            <person name="La Ragione R."/>
            <person name="Hildebrand F."/>
            <person name="Pallen M.J."/>
        </authorList>
    </citation>
    <scope>NUCLEOTIDE SEQUENCE</scope>
    <source>
        <strain evidence="2">CHK199-9574</strain>
    </source>
</reference>
<keyword evidence="1" id="KW-1133">Transmembrane helix</keyword>
<dbReference type="AlphaFoldDB" id="A0A9D2CE79"/>
<evidence type="ECO:0000313" key="2">
    <source>
        <dbReference type="EMBL" id="HIY77518.1"/>
    </source>
</evidence>
<proteinExistence type="predicted"/>
<gene>
    <name evidence="2" type="ORF">H9728_00585</name>
</gene>
<reference evidence="2" key="2">
    <citation type="submission" date="2021-04" db="EMBL/GenBank/DDBJ databases">
        <authorList>
            <person name="Gilroy R."/>
        </authorList>
    </citation>
    <scope>NUCLEOTIDE SEQUENCE</scope>
    <source>
        <strain evidence="2">CHK199-9574</strain>
    </source>
</reference>
<dbReference type="Proteomes" id="UP000824135">
    <property type="component" value="Unassembled WGS sequence"/>
</dbReference>
<feature type="transmembrane region" description="Helical" evidence="1">
    <location>
        <begin position="12"/>
        <end position="33"/>
    </location>
</feature>
<feature type="transmembrane region" description="Helical" evidence="1">
    <location>
        <begin position="39"/>
        <end position="58"/>
    </location>
</feature>
<sequence length="208" mass="23685">MKRYPRNFRRKGNTVFFAVFGGILVGLGIAAYFLVSPVWAIVLCALGAVIAAVPQFFVHEGYRLDGTILRWTAPFAKKMDVSEVEAVVITAYDCYRRWKGFVVERFTTEGGESCPVPSVSFFTKIDPADLDLCDTRTRARLTYKKEFLFDAPFDFDFARDFARVFEGTVYVSDAVFAFFGEALKKIFGEKIVVFDRVPLRAKEMLKNR</sequence>
<keyword evidence="1" id="KW-0812">Transmembrane</keyword>
<dbReference type="EMBL" id="DXCO01000005">
    <property type="protein sequence ID" value="HIY77518.1"/>
    <property type="molecule type" value="Genomic_DNA"/>
</dbReference>
<keyword evidence="1" id="KW-0472">Membrane</keyword>